<organism evidence="1 2">
    <name type="scientific">Cichorium intybus</name>
    <name type="common">Chicory</name>
    <dbReference type="NCBI Taxonomy" id="13427"/>
    <lineage>
        <taxon>Eukaryota</taxon>
        <taxon>Viridiplantae</taxon>
        <taxon>Streptophyta</taxon>
        <taxon>Embryophyta</taxon>
        <taxon>Tracheophyta</taxon>
        <taxon>Spermatophyta</taxon>
        <taxon>Magnoliopsida</taxon>
        <taxon>eudicotyledons</taxon>
        <taxon>Gunneridae</taxon>
        <taxon>Pentapetalae</taxon>
        <taxon>asterids</taxon>
        <taxon>campanulids</taxon>
        <taxon>Asterales</taxon>
        <taxon>Asteraceae</taxon>
        <taxon>Cichorioideae</taxon>
        <taxon>Cichorieae</taxon>
        <taxon>Cichoriinae</taxon>
        <taxon>Cichorium</taxon>
    </lineage>
</organism>
<accession>A0ACB9DTM0</accession>
<protein>
    <submittedName>
        <fullName evidence="1">Uncharacterized protein</fullName>
    </submittedName>
</protein>
<reference evidence="2" key="1">
    <citation type="journal article" date="2022" name="Mol. Ecol. Resour.">
        <title>The genomes of chicory, endive, great burdock and yacon provide insights into Asteraceae palaeo-polyploidization history and plant inulin production.</title>
        <authorList>
            <person name="Fan W."/>
            <person name="Wang S."/>
            <person name="Wang H."/>
            <person name="Wang A."/>
            <person name="Jiang F."/>
            <person name="Liu H."/>
            <person name="Zhao H."/>
            <person name="Xu D."/>
            <person name="Zhang Y."/>
        </authorList>
    </citation>
    <scope>NUCLEOTIDE SEQUENCE [LARGE SCALE GENOMIC DNA]</scope>
    <source>
        <strain evidence="2">cv. Punajuju</strain>
    </source>
</reference>
<gene>
    <name evidence="1" type="ORF">L2E82_20252</name>
</gene>
<dbReference type="EMBL" id="CM042012">
    <property type="protein sequence ID" value="KAI3749637.1"/>
    <property type="molecule type" value="Genomic_DNA"/>
</dbReference>
<reference evidence="1 2" key="2">
    <citation type="journal article" date="2022" name="Mol. Ecol. Resour.">
        <title>The genomes of chicory, endive, great burdock and yacon provide insights into Asteraceae paleo-polyploidization history and plant inulin production.</title>
        <authorList>
            <person name="Fan W."/>
            <person name="Wang S."/>
            <person name="Wang H."/>
            <person name="Wang A."/>
            <person name="Jiang F."/>
            <person name="Liu H."/>
            <person name="Zhao H."/>
            <person name="Xu D."/>
            <person name="Zhang Y."/>
        </authorList>
    </citation>
    <scope>NUCLEOTIDE SEQUENCE [LARGE SCALE GENOMIC DNA]</scope>
    <source>
        <strain evidence="2">cv. Punajuju</strain>
        <tissue evidence="1">Leaves</tissue>
    </source>
</reference>
<evidence type="ECO:0000313" key="1">
    <source>
        <dbReference type="EMBL" id="KAI3749637.1"/>
    </source>
</evidence>
<evidence type="ECO:0000313" key="2">
    <source>
        <dbReference type="Proteomes" id="UP001055811"/>
    </source>
</evidence>
<proteinExistence type="predicted"/>
<keyword evidence="2" id="KW-1185">Reference proteome</keyword>
<comment type="caution">
    <text evidence="1">The sequence shown here is derived from an EMBL/GenBank/DDBJ whole genome shotgun (WGS) entry which is preliminary data.</text>
</comment>
<name>A0ACB9DTM0_CICIN</name>
<sequence length="297" mass="32637">MLTKRSKSSKIHIHSYNFLHHTIDSAAFRFILGVFAMDDGGGGRSLRYELDGETNSPPAQAGLTLGGILSIKQTPPYRIQDRTLLDLIRDDQTCGKEPKTTWKIFREKLRLKLAGSVCTTTMPTLASHVPITTDNNRVSTRNGSTQQNSADESTRQLNSPQVPYSSNIPETQTTSVQTDPPVEEREQTSTDENHGAGGVGGEPAGVRMSLMSLLEVDGSAYMDDEEEEVEEEEEVVEGGGGGGYKYNNCCVCMIRHKGAAFIPCGHTFCRLCSRELFVQRASCPLCNNLILEILDIF</sequence>
<dbReference type="Proteomes" id="UP001055811">
    <property type="component" value="Linkage Group LG04"/>
</dbReference>